<reference evidence="8" key="2">
    <citation type="journal article" date="2022" name="Hortic Res">
        <title>The genome of Dioscorea zingiberensis sheds light on the biosynthesis, origin and evolution of the medicinally important diosgenin saponins.</title>
        <authorList>
            <person name="Li Y."/>
            <person name="Tan C."/>
            <person name="Li Z."/>
            <person name="Guo J."/>
            <person name="Li S."/>
            <person name="Chen X."/>
            <person name="Wang C."/>
            <person name="Dai X."/>
            <person name="Yang H."/>
            <person name="Song W."/>
            <person name="Hou L."/>
            <person name="Xu J."/>
            <person name="Tong Z."/>
            <person name="Xu A."/>
            <person name="Yuan X."/>
            <person name="Wang W."/>
            <person name="Yang Q."/>
            <person name="Chen L."/>
            <person name="Sun Z."/>
            <person name="Wang K."/>
            <person name="Pan B."/>
            <person name="Chen J."/>
            <person name="Bao Y."/>
            <person name="Liu F."/>
            <person name="Qi X."/>
            <person name="Gang D.R."/>
            <person name="Wen J."/>
            <person name="Li J."/>
        </authorList>
    </citation>
    <scope>NUCLEOTIDE SEQUENCE</scope>
    <source>
        <strain evidence="8">Dzin_1.0</strain>
    </source>
</reference>
<organism evidence="8 9">
    <name type="scientific">Dioscorea zingiberensis</name>
    <dbReference type="NCBI Taxonomy" id="325984"/>
    <lineage>
        <taxon>Eukaryota</taxon>
        <taxon>Viridiplantae</taxon>
        <taxon>Streptophyta</taxon>
        <taxon>Embryophyta</taxon>
        <taxon>Tracheophyta</taxon>
        <taxon>Spermatophyta</taxon>
        <taxon>Magnoliopsida</taxon>
        <taxon>Liliopsida</taxon>
        <taxon>Dioscoreales</taxon>
        <taxon>Dioscoreaceae</taxon>
        <taxon>Dioscorea</taxon>
    </lineage>
</organism>
<comment type="subcellular location">
    <subcellularLocation>
        <location evidence="1">Membrane</location>
        <topology evidence="1">Single-pass membrane protein</topology>
    </subcellularLocation>
</comment>
<comment type="caution">
    <text evidence="8">The sequence shown here is derived from an EMBL/GenBank/DDBJ whole genome shotgun (WGS) entry which is preliminary data.</text>
</comment>
<evidence type="ECO:0000313" key="8">
    <source>
        <dbReference type="EMBL" id="KAJ0989122.1"/>
    </source>
</evidence>
<evidence type="ECO:0000256" key="2">
    <source>
        <dbReference type="ARBA" id="ARBA00007626"/>
    </source>
</evidence>
<dbReference type="EMBL" id="JAGGNH010000001">
    <property type="protein sequence ID" value="KAJ0989122.1"/>
    <property type="molecule type" value="Genomic_DNA"/>
</dbReference>
<evidence type="ECO:0000313" key="9">
    <source>
        <dbReference type="Proteomes" id="UP001085076"/>
    </source>
</evidence>
<comment type="similarity">
    <text evidence="2">Belongs to the PPR family. P subfamily.</text>
</comment>
<dbReference type="PANTHER" id="PTHR47447">
    <property type="entry name" value="OS03G0856100 PROTEIN"/>
    <property type="match status" value="1"/>
</dbReference>
<evidence type="ECO:0000256" key="6">
    <source>
        <dbReference type="SAM" id="SignalP"/>
    </source>
</evidence>
<dbReference type="GO" id="GO:0016020">
    <property type="term" value="C:membrane"/>
    <property type="evidence" value="ECO:0007669"/>
    <property type="project" value="UniProtKB-SubCell"/>
</dbReference>
<proteinExistence type="inferred from homology"/>
<dbReference type="PANTHER" id="PTHR47447:SF17">
    <property type="entry name" value="OS12G0638900 PROTEIN"/>
    <property type="match status" value="1"/>
</dbReference>
<keyword evidence="9" id="KW-1185">Reference proteome</keyword>
<accession>A0A9D5DG57</accession>
<protein>
    <recommendedName>
        <fullName evidence="7">Wall-associated receptor kinase galacturonan-binding domain-containing protein</fullName>
    </recommendedName>
</protein>
<evidence type="ECO:0000259" key="7">
    <source>
        <dbReference type="Pfam" id="PF13947"/>
    </source>
</evidence>
<dbReference type="Proteomes" id="UP001085076">
    <property type="component" value="Miscellaneous, Linkage group lg01"/>
</dbReference>
<name>A0A9D5DG57_9LILI</name>
<evidence type="ECO:0000256" key="3">
    <source>
        <dbReference type="ARBA" id="ARBA00022729"/>
    </source>
</evidence>
<dbReference type="GO" id="GO:0030247">
    <property type="term" value="F:polysaccharide binding"/>
    <property type="evidence" value="ECO:0007669"/>
    <property type="project" value="InterPro"/>
</dbReference>
<dbReference type="PROSITE" id="PS51375">
    <property type="entry name" value="PPR"/>
    <property type="match status" value="1"/>
</dbReference>
<gene>
    <name evidence="8" type="ORF">J5N97_007478</name>
</gene>
<dbReference type="OrthoDB" id="185373at2759"/>
<dbReference type="AlphaFoldDB" id="A0A9D5DG57"/>
<evidence type="ECO:0000256" key="5">
    <source>
        <dbReference type="PROSITE-ProRule" id="PRU00708"/>
    </source>
</evidence>
<dbReference type="InterPro" id="IPR025287">
    <property type="entry name" value="WAK_GUB"/>
</dbReference>
<evidence type="ECO:0000256" key="1">
    <source>
        <dbReference type="ARBA" id="ARBA00004167"/>
    </source>
</evidence>
<dbReference type="Pfam" id="PF13947">
    <property type="entry name" value="GUB_WAK_bind"/>
    <property type="match status" value="1"/>
</dbReference>
<feature type="signal peptide" evidence="6">
    <location>
        <begin position="1"/>
        <end position="21"/>
    </location>
</feature>
<dbReference type="Gene3D" id="1.25.40.10">
    <property type="entry name" value="Tetratricopeptide repeat domain"/>
    <property type="match status" value="1"/>
</dbReference>
<feature type="repeat" description="PPR" evidence="5">
    <location>
        <begin position="375"/>
        <end position="409"/>
    </location>
</feature>
<reference evidence="8" key="1">
    <citation type="submission" date="2021-03" db="EMBL/GenBank/DDBJ databases">
        <authorList>
            <person name="Li Z."/>
            <person name="Yang C."/>
        </authorList>
    </citation>
    <scope>NUCLEOTIDE SEQUENCE</scope>
    <source>
        <strain evidence="8">Dzin_1.0</strain>
        <tissue evidence="8">Leaf</tissue>
    </source>
</reference>
<dbReference type="InterPro" id="IPR011990">
    <property type="entry name" value="TPR-like_helical_dom_sf"/>
</dbReference>
<dbReference type="NCBIfam" id="TIGR00756">
    <property type="entry name" value="PPR"/>
    <property type="match status" value="1"/>
</dbReference>
<dbReference type="Pfam" id="PF13041">
    <property type="entry name" value="PPR_2"/>
    <property type="match status" value="1"/>
</dbReference>
<keyword evidence="3 6" id="KW-0732">Signal</keyword>
<feature type="chain" id="PRO_5039688615" description="Wall-associated receptor kinase galacturonan-binding domain-containing protein" evidence="6">
    <location>
        <begin position="22"/>
        <end position="466"/>
    </location>
</feature>
<evidence type="ECO:0000256" key="4">
    <source>
        <dbReference type="ARBA" id="ARBA00022737"/>
    </source>
</evidence>
<dbReference type="InterPro" id="IPR002885">
    <property type="entry name" value="PPR_rpt"/>
</dbReference>
<sequence>MACPNNPLLFFILLISALVSAKGLCTPSCGDVNISYPFHLKGDPSYCGNSDPNYELTCNSRNQTILNLFSLDYKVTQISYYSDKCRMDVTDVTVPVNDTCRLPSHSLPASKLETDSFPYTPAFEWVSIVNCTKEINNSMYIPVPCLSRINHSFIYLVSPGFQSYQARNLVSSCSYLAMGPAGYYDGIPRLPALSARCSNDCRNGLLVLSISPTWGLIILDNLPIASFRSFTRKPLNANAVAFASLRDHHQELATPIAADSTFIHQLPPDFTPKDLLSILRRQKDPSSVLHLFNWTSKQENSIPSLSLYEEILQILGKAGSFDDMKLVLKEIQLSGYKINQGTFLIFIEIYSKFQLFDLAVDVVLELMQEFGVEPDCYSYNSLLNILVDENKLSLVESLYSSMTGRGVQPDVSTFNILIKALCKTHQIKPAISMTARSLPATSFARASFLSIFRPSVTTFDCRYGRH</sequence>
<feature type="domain" description="Wall-associated receptor kinase galacturonan-binding" evidence="7">
    <location>
        <begin position="25"/>
        <end position="84"/>
    </location>
</feature>
<keyword evidence="4" id="KW-0677">Repeat</keyword>